<feature type="signal peptide" evidence="7">
    <location>
        <begin position="1"/>
        <end position="24"/>
    </location>
</feature>
<name>A0A1G5IEL9_9RHOB</name>
<accession>A0A1G5IEL9</accession>
<evidence type="ECO:0000256" key="2">
    <source>
        <dbReference type="ARBA" id="ARBA00008520"/>
    </source>
</evidence>
<dbReference type="InterPro" id="IPR050490">
    <property type="entry name" value="Bact_solute-bd_prot1"/>
</dbReference>
<dbReference type="SUPFAM" id="SSF53850">
    <property type="entry name" value="Periplasmic binding protein-like II"/>
    <property type="match status" value="1"/>
</dbReference>
<evidence type="ECO:0000256" key="7">
    <source>
        <dbReference type="SAM" id="SignalP"/>
    </source>
</evidence>
<dbReference type="GO" id="GO:0042597">
    <property type="term" value="C:periplasmic space"/>
    <property type="evidence" value="ECO:0007669"/>
    <property type="project" value="UniProtKB-SubCell"/>
</dbReference>
<keyword evidence="9" id="KW-1185">Reference proteome</keyword>
<dbReference type="PANTHER" id="PTHR43649:SF28">
    <property type="entry name" value="BINDING PROTEIN COMPONENT OF ABC SUGAR TRANSPORTER-RELATED"/>
    <property type="match status" value="1"/>
</dbReference>
<comment type="function">
    <text evidence="5">Part of a binding-protein-dependent transport system for a sugar.</text>
</comment>
<evidence type="ECO:0000256" key="5">
    <source>
        <dbReference type="ARBA" id="ARBA00049629"/>
    </source>
</evidence>
<dbReference type="AlphaFoldDB" id="A0A1G5IEL9"/>
<comment type="similarity">
    <text evidence="2">Belongs to the bacterial solute-binding protein 1 family.</text>
</comment>
<dbReference type="Proteomes" id="UP000199502">
    <property type="component" value="Unassembled WGS sequence"/>
</dbReference>
<dbReference type="RefSeq" id="WP_217630690.1">
    <property type="nucleotide sequence ID" value="NZ_FMVT01000008.1"/>
</dbReference>
<evidence type="ECO:0000313" key="8">
    <source>
        <dbReference type="EMBL" id="SCY74453.1"/>
    </source>
</evidence>
<dbReference type="EMBL" id="FMVT01000008">
    <property type="protein sequence ID" value="SCY74453.1"/>
    <property type="molecule type" value="Genomic_DNA"/>
</dbReference>
<dbReference type="STRING" id="336292.SAMN05660710_02628"/>
<gene>
    <name evidence="8" type="ORF">SAMN05660710_02628</name>
</gene>
<dbReference type="Pfam" id="PF13416">
    <property type="entry name" value="SBP_bac_8"/>
    <property type="match status" value="1"/>
</dbReference>
<dbReference type="PANTHER" id="PTHR43649">
    <property type="entry name" value="ARABINOSE-BINDING PROTEIN-RELATED"/>
    <property type="match status" value="1"/>
</dbReference>
<protein>
    <recommendedName>
        <fullName evidence="6">Probable sugar-binding periplasmic protein</fullName>
    </recommendedName>
</protein>
<evidence type="ECO:0000256" key="6">
    <source>
        <dbReference type="ARBA" id="ARBA00049753"/>
    </source>
</evidence>
<evidence type="ECO:0000313" key="9">
    <source>
        <dbReference type="Proteomes" id="UP000199502"/>
    </source>
</evidence>
<evidence type="ECO:0000256" key="3">
    <source>
        <dbReference type="ARBA" id="ARBA00022448"/>
    </source>
</evidence>
<dbReference type="Gene3D" id="3.40.190.10">
    <property type="entry name" value="Periplasmic binding protein-like II"/>
    <property type="match status" value="2"/>
</dbReference>
<evidence type="ECO:0000256" key="1">
    <source>
        <dbReference type="ARBA" id="ARBA00004418"/>
    </source>
</evidence>
<comment type="subcellular location">
    <subcellularLocation>
        <location evidence="1">Periplasm</location>
    </subcellularLocation>
</comment>
<proteinExistence type="inferred from homology"/>
<sequence>MQMTSMRRLMAGAALTVLPAGAMAADLEVTHWWTSGGEAAAVQELARIFTEQTEYTWVDGAIAGSGSTARPIMVSRIIGGDPMGATQFNHGRQAQELVEAGLMQDLTEVAEANGWAEFINPPSLLEACTLDGRIYCAPINIHSPQWMWTSHAAFEAAGVEPATNWEELKAAAPALREAGILPLAQGMQGWQTSLLLNAMVSGIGGADFYLQVYEAREEEALNSDTMRQIWEELAVARELSQGGNLSDWNMATNRLIEGTAAAQVMGDWAQGEFALAGQTAGTDYGCNIGLGGEPYIATGGDAIYFPVNSDAAVTEAQMALANVITGPEAQVAFNAAKGSLPIRGDIDLTEVNACTQQGLETLAAGNTIPSIDMLLSSDTRGQIEDLTAEFFGSSLSAEDAHNRYVQIVMSEM</sequence>
<dbReference type="InterPro" id="IPR006059">
    <property type="entry name" value="SBP"/>
</dbReference>
<keyword evidence="3" id="KW-0813">Transport</keyword>
<organism evidence="8 9">
    <name type="scientific">Paracoccus tibetensis</name>
    <dbReference type="NCBI Taxonomy" id="336292"/>
    <lineage>
        <taxon>Bacteria</taxon>
        <taxon>Pseudomonadati</taxon>
        <taxon>Pseudomonadota</taxon>
        <taxon>Alphaproteobacteria</taxon>
        <taxon>Rhodobacterales</taxon>
        <taxon>Paracoccaceae</taxon>
        <taxon>Paracoccus</taxon>
    </lineage>
</organism>
<feature type="chain" id="PRO_5011654522" description="Probable sugar-binding periplasmic protein" evidence="7">
    <location>
        <begin position="25"/>
        <end position="412"/>
    </location>
</feature>
<evidence type="ECO:0000256" key="4">
    <source>
        <dbReference type="ARBA" id="ARBA00022729"/>
    </source>
</evidence>
<reference evidence="8 9" key="1">
    <citation type="submission" date="2016-10" db="EMBL/GenBank/DDBJ databases">
        <authorList>
            <person name="de Groot N.N."/>
        </authorList>
    </citation>
    <scope>NUCLEOTIDE SEQUENCE [LARGE SCALE GENOMIC DNA]</scope>
    <source>
        <strain evidence="8 9">CGMCC 1.8925</strain>
    </source>
</reference>
<keyword evidence="4 7" id="KW-0732">Signal</keyword>